<accession>A0A1V2IGE8</accession>
<dbReference type="AlphaFoldDB" id="A0A1V2IGE8"/>
<evidence type="ECO:0000256" key="1">
    <source>
        <dbReference type="SAM" id="MobiDB-lite"/>
    </source>
</evidence>
<name>A0A1V2IGE8_9ACTN</name>
<evidence type="ECO:0000313" key="4">
    <source>
        <dbReference type="Proteomes" id="UP000188929"/>
    </source>
</evidence>
<protein>
    <submittedName>
        <fullName evidence="3">NUDIX hydrolase</fullName>
    </submittedName>
</protein>
<dbReference type="RefSeq" id="WP_076814865.1">
    <property type="nucleotide sequence ID" value="NZ_MOMC01000014.1"/>
</dbReference>
<keyword evidence="3" id="KW-0378">Hydrolase</keyword>
<evidence type="ECO:0000313" key="3">
    <source>
        <dbReference type="EMBL" id="ONH31979.1"/>
    </source>
</evidence>
<dbReference type="CDD" id="cd02883">
    <property type="entry name" value="NUDIX_Hydrolase"/>
    <property type="match status" value="1"/>
</dbReference>
<dbReference type="InterPro" id="IPR015797">
    <property type="entry name" value="NUDIX_hydrolase-like_dom_sf"/>
</dbReference>
<dbReference type="Pfam" id="PF00293">
    <property type="entry name" value="NUDIX"/>
    <property type="match status" value="1"/>
</dbReference>
<feature type="region of interest" description="Disordered" evidence="1">
    <location>
        <begin position="1"/>
        <end position="30"/>
    </location>
</feature>
<dbReference type="GO" id="GO:0016787">
    <property type="term" value="F:hydrolase activity"/>
    <property type="evidence" value="ECO:0007669"/>
    <property type="project" value="UniProtKB-KW"/>
</dbReference>
<dbReference type="InterPro" id="IPR000086">
    <property type="entry name" value="NUDIX_hydrolase_dom"/>
</dbReference>
<dbReference type="STRING" id="1834516.BL253_07630"/>
<dbReference type="EMBL" id="MOMC01000014">
    <property type="protein sequence ID" value="ONH31979.1"/>
    <property type="molecule type" value="Genomic_DNA"/>
</dbReference>
<comment type="caution">
    <text evidence="3">The sequence shown here is derived from an EMBL/GenBank/DDBJ whole genome shotgun (WGS) entry which is preliminary data.</text>
</comment>
<reference evidence="4" key="1">
    <citation type="submission" date="2016-10" db="EMBL/GenBank/DDBJ databases">
        <title>Frankia sp. NRRL B-16386 Genome sequencing.</title>
        <authorList>
            <person name="Ghodhbane-Gtari F."/>
            <person name="Swanson E."/>
            <person name="Gueddou A."/>
            <person name="Hezbri K."/>
            <person name="Ktari K."/>
            <person name="Nouioui I."/>
            <person name="Morris K."/>
            <person name="Simpson S."/>
            <person name="Abebe-Akele F."/>
            <person name="Thomas K."/>
            <person name="Gtari M."/>
            <person name="Tisa L.S."/>
        </authorList>
    </citation>
    <scope>NUCLEOTIDE SEQUENCE [LARGE SCALE GENOMIC DNA]</scope>
    <source>
        <strain evidence="4">NRRL B-16386</strain>
    </source>
</reference>
<sequence length="184" mass="19729">MTTTDGPAADEDRRPTSRSRSSRGPSRLTCLGPTAQPAFDAVTSASVVAVADDGRLVLADLARGLDLPGGHVQWRDTSPEETARRETLEEIRAELGSLTPVEVIESDHFGPDDLTYMIIYVARIRRLLPWADGHESAGRVILSPTEFLAAYRGTRPGLMRHLVSSALTALTAGQRAPEGASEPG</sequence>
<feature type="domain" description="Nudix hydrolase" evidence="2">
    <location>
        <begin position="41"/>
        <end position="167"/>
    </location>
</feature>
<dbReference type="Gene3D" id="3.90.79.10">
    <property type="entry name" value="Nucleoside Triphosphate Pyrophosphohydrolase"/>
    <property type="match status" value="1"/>
</dbReference>
<gene>
    <name evidence="3" type="ORF">BL253_07630</name>
</gene>
<dbReference type="SUPFAM" id="SSF55811">
    <property type="entry name" value="Nudix"/>
    <property type="match status" value="1"/>
</dbReference>
<proteinExistence type="predicted"/>
<keyword evidence="4" id="KW-1185">Reference proteome</keyword>
<dbReference type="PROSITE" id="PS51462">
    <property type="entry name" value="NUDIX"/>
    <property type="match status" value="1"/>
</dbReference>
<organism evidence="3 4">
    <name type="scientific">Pseudofrankia asymbiotica</name>
    <dbReference type="NCBI Taxonomy" id="1834516"/>
    <lineage>
        <taxon>Bacteria</taxon>
        <taxon>Bacillati</taxon>
        <taxon>Actinomycetota</taxon>
        <taxon>Actinomycetes</taxon>
        <taxon>Frankiales</taxon>
        <taxon>Frankiaceae</taxon>
        <taxon>Pseudofrankia</taxon>
    </lineage>
</organism>
<dbReference type="Proteomes" id="UP000188929">
    <property type="component" value="Unassembled WGS sequence"/>
</dbReference>
<evidence type="ECO:0000259" key="2">
    <source>
        <dbReference type="PROSITE" id="PS51462"/>
    </source>
</evidence>